<dbReference type="Gene3D" id="3.40.50.970">
    <property type="match status" value="1"/>
</dbReference>
<comment type="caution">
    <text evidence="2">The sequence shown here is derived from an EMBL/GenBank/DDBJ whole genome shotgun (WGS) entry which is preliminary data.</text>
</comment>
<dbReference type="GO" id="GO:0003824">
    <property type="term" value="F:catalytic activity"/>
    <property type="evidence" value="ECO:0007669"/>
    <property type="project" value="InterPro"/>
</dbReference>
<evidence type="ECO:0000313" key="3">
    <source>
        <dbReference type="Proteomes" id="UP000004750"/>
    </source>
</evidence>
<dbReference type="RefSeq" id="WP_006985386.1">
    <property type="nucleotide sequence ID" value="NZ_JH417921.1"/>
</dbReference>
<dbReference type="GO" id="GO:0030976">
    <property type="term" value="F:thiamine pyrophosphate binding"/>
    <property type="evidence" value="ECO:0007669"/>
    <property type="project" value="InterPro"/>
</dbReference>
<feature type="domain" description="Thiamine pyrophosphate enzyme TPP-binding" evidence="1">
    <location>
        <begin position="7"/>
        <end position="54"/>
    </location>
</feature>
<name>G9ZF33_9GAMM</name>
<feature type="non-terminal residue" evidence="2">
    <location>
        <position position="1"/>
    </location>
</feature>
<dbReference type="GO" id="GO:0044281">
    <property type="term" value="P:small molecule metabolic process"/>
    <property type="evidence" value="ECO:0007669"/>
    <property type="project" value="UniProtKB-ARBA"/>
</dbReference>
<dbReference type="SUPFAM" id="SSF52518">
    <property type="entry name" value="Thiamin diphosphate-binding fold (THDP-binding)"/>
    <property type="match status" value="1"/>
</dbReference>
<organism evidence="2 3">
    <name type="scientific">Cardiobacterium valvarum F0432</name>
    <dbReference type="NCBI Taxonomy" id="797473"/>
    <lineage>
        <taxon>Bacteria</taxon>
        <taxon>Pseudomonadati</taxon>
        <taxon>Pseudomonadota</taxon>
        <taxon>Gammaproteobacteria</taxon>
        <taxon>Cardiobacteriales</taxon>
        <taxon>Cardiobacteriaceae</taxon>
        <taxon>Cardiobacterium</taxon>
    </lineage>
</organism>
<dbReference type="STRING" id="797473.HMPREF9080_01375"/>
<gene>
    <name evidence="2" type="ORF">HMPREF9080_01375</name>
</gene>
<proteinExistence type="predicted"/>
<dbReference type="InterPro" id="IPR029061">
    <property type="entry name" value="THDP-binding"/>
</dbReference>
<dbReference type="EMBL" id="AGCM01000075">
    <property type="protein sequence ID" value="EHM54210.1"/>
    <property type="molecule type" value="Genomic_DNA"/>
</dbReference>
<dbReference type="AlphaFoldDB" id="G9ZF33"/>
<accession>G9ZF33</accession>
<protein>
    <recommendedName>
        <fullName evidence="1">Thiamine pyrophosphate enzyme TPP-binding domain-containing protein</fullName>
    </recommendedName>
</protein>
<evidence type="ECO:0000259" key="1">
    <source>
        <dbReference type="Pfam" id="PF02775"/>
    </source>
</evidence>
<dbReference type="PATRIC" id="fig|797473.3.peg.1107"/>
<dbReference type="Proteomes" id="UP000004750">
    <property type="component" value="Unassembled WGS sequence"/>
</dbReference>
<dbReference type="HOGENOM" id="CLU_2325534_0_0_6"/>
<evidence type="ECO:0000313" key="2">
    <source>
        <dbReference type="EMBL" id="EHM54210.1"/>
    </source>
</evidence>
<dbReference type="Pfam" id="PF02775">
    <property type="entry name" value="TPP_enzyme_C"/>
    <property type="match status" value="1"/>
</dbReference>
<dbReference type="InterPro" id="IPR011766">
    <property type="entry name" value="TPP_enzyme_TPP-bd"/>
</dbReference>
<reference evidence="2 3" key="1">
    <citation type="submission" date="2011-08" db="EMBL/GenBank/DDBJ databases">
        <authorList>
            <person name="Weinstock G."/>
            <person name="Sodergren E."/>
            <person name="Clifton S."/>
            <person name="Fulton L."/>
            <person name="Fulton B."/>
            <person name="Courtney L."/>
            <person name="Fronick C."/>
            <person name="Harrison M."/>
            <person name="Strong C."/>
            <person name="Farmer C."/>
            <person name="Delahaunty K."/>
            <person name="Markovic C."/>
            <person name="Hall O."/>
            <person name="Minx P."/>
            <person name="Tomlinson C."/>
            <person name="Mitreva M."/>
            <person name="Hou S."/>
            <person name="Chen J."/>
            <person name="Wollam A."/>
            <person name="Pepin K.H."/>
            <person name="Johnson M."/>
            <person name="Bhonagiri V."/>
            <person name="Zhang X."/>
            <person name="Suruliraj S."/>
            <person name="Warren W."/>
            <person name="Chinwalla A."/>
            <person name="Mardis E.R."/>
            <person name="Wilson R.K."/>
        </authorList>
    </citation>
    <scope>NUCLEOTIDE SEQUENCE [LARGE SCALE GENOMIC DNA]</scope>
    <source>
        <strain evidence="2 3">F0432</strain>
    </source>
</reference>
<sequence length="99" mass="11025">DRRYSMSTMDVQPDFIKLAEAYGHSGVRIERPADLEPALREVIAQKDKTIFVDIITAPGENVYPMIPAGGGQAEMLLGKSCRRNKDNDQDSDSQEMVLI</sequence>